<dbReference type="InterPro" id="IPR028163">
    <property type="entry name" value="HAUS_6_N"/>
</dbReference>
<evidence type="ECO:0000313" key="3">
    <source>
        <dbReference type="Proteomes" id="UP000075809"/>
    </source>
</evidence>
<dbReference type="GO" id="GO:0051225">
    <property type="term" value="P:spindle assembly"/>
    <property type="evidence" value="ECO:0007669"/>
    <property type="project" value="InterPro"/>
</dbReference>
<dbReference type="Pfam" id="PF14661">
    <property type="entry name" value="HAUS6_N"/>
    <property type="match status" value="1"/>
</dbReference>
<dbReference type="STRING" id="64791.A0A151X0W2"/>
<dbReference type="GO" id="GO:0070652">
    <property type="term" value="C:HAUS complex"/>
    <property type="evidence" value="ECO:0007669"/>
    <property type="project" value="InterPro"/>
</dbReference>
<dbReference type="GO" id="GO:0008017">
    <property type="term" value="F:microtubule binding"/>
    <property type="evidence" value="ECO:0007669"/>
    <property type="project" value="TreeGrafter"/>
</dbReference>
<dbReference type="AlphaFoldDB" id="A0A151X0W2"/>
<sequence length="627" mass="72399">MAITASFHRNVTLLNQLVPPDHDFKKIFREGMFDKPNTTGFIYVSHYLLTIYDAERFKKVVEWPVICKKTETKYRNSVKDYLNVIALENSDIGFPRVVTTYLHHASGTKFITIMWKLSQLALKMYIMRDGEYEVIFAPKPSLANDLVKTYLQQSKANINCDILSRHRNYVQMEKAANFALAQEKEHLTKVKAELFDKKQSLAKCASSAPVTESIKQCLTNVEDTDIISMWKNSLNENIQYIRKRYMMLNDMERACEKTSGIISNLLNDSKALDNKQLEKINCSLISELPFPPDVQHCLCHLYNDNRLVYHNFIRLLTLILYQIYQSLRKDDLVDLSQCLLQVEASAEDMKSMCNAFKTFLASMISSTEEMQNVLCVKSTERISEDKNVLPFVKNVLLMPSPLIKINTNCADQRNDTQLQFTPAEIAHKSLFSRYMRHSKNYTPDIKTNLYISRINIDNHTMLDSNEKQELRFVTPKMNQLFNSSMMSLQSTVQSNSAITSIEEISSSSNFNLDTITKGFFNWSEESFKVSYSSVQFTPIKGNVSKVASQQQARNKLDRKIKVNKPELDEFTEVQIVNDDNKSTIVKHENDSRRRSISDLVERYKKILEASNSVTAKLENTYIEHEIE</sequence>
<dbReference type="GO" id="GO:1990498">
    <property type="term" value="C:mitotic spindle microtubule"/>
    <property type="evidence" value="ECO:0007669"/>
    <property type="project" value="TreeGrafter"/>
</dbReference>
<accession>A0A151X0W2</accession>
<gene>
    <name evidence="2" type="ORF">ALC60_07224</name>
</gene>
<dbReference type="InterPro" id="IPR026797">
    <property type="entry name" value="HAUS_6"/>
</dbReference>
<dbReference type="PANTHER" id="PTHR16151">
    <property type="entry name" value="HAUS AUGMIN-LIKE COMPLEX SUBUNIT 6"/>
    <property type="match status" value="1"/>
</dbReference>
<dbReference type="EMBL" id="KQ982612">
    <property type="protein sequence ID" value="KYQ53865.1"/>
    <property type="molecule type" value="Genomic_DNA"/>
</dbReference>
<proteinExistence type="predicted"/>
<reference evidence="2 3" key="1">
    <citation type="submission" date="2015-09" db="EMBL/GenBank/DDBJ databases">
        <title>Trachymyrmex zeteki WGS genome.</title>
        <authorList>
            <person name="Nygaard S."/>
            <person name="Hu H."/>
            <person name="Boomsma J."/>
            <person name="Zhang G."/>
        </authorList>
    </citation>
    <scope>NUCLEOTIDE SEQUENCE [LARGE SCALE GENOMIC DNA]</scope>
    <source>
        <strain evidence="2">Tzet28-1</strain>
        <tissue evidence="2">Whole body</tissue>
    </source>
</reference>
<dbReference type="Proteomes" id="UP000075809">
    <property type="component" value="Unassembled WGS sequence"/>
</dbReference>
<name>A0A151X0W2_9HYME</name>
<keyword evidence="3" id="KW-1185">Reference proteome</keyword>
<protein>
    <recommendedName>
        <fullName evidence="1">HAUS augmin-like complex subunit 6 N-terminal domain-containing protein</fullName>
    </recommendedName>
</protein>
<feature type="domain" description="HAUS augmin-like complex subunit 6 N-terminal" evidence="1">
    <location>
        <begin position="7"/>
        <end position="201"/>
    </location>
</feature>
<organism evidence="2 3">
    <name type="scientific">Mycetomoellerius zeteki</name>
    <dbReference type="NCBI Taxonomy" id="64791"/>
    <lineage>
        <taxon>Eukaryota</taxon>
        <taxon>Metazoa</taxon>
        <taxon>Ecdysozoa</taxon>
        <taxon>Arthropoda</taxon>
        <taxon>Hexapoda</taxon>
        <taxon>Insecta</taxon>
        <taxon>Pterygota</taxon>
        <taxon>Neoptera</taxon>
        <taxon>Endopterygota</taxon>
        <taxon>Hymenoptera</taxon>
        <taxon>Apocrita</taxon>
        <taxon>Aculeata</taxon>
        <taxon>Formicoidea</taxon>
        <taxon>Formicidae</taxon>
        <taxon>Myrmicinae</taxon>
        <taxon>Mycetomoellerius</taxon>
    </lineage>
</organism>
<dbReference type="PANTHER" id="PTHR16151:SF2">
    <property type="entry name" value="HAUS AUGMIN-LIKE COMPLEX SUBUNIT 6"/>
    <property type="match status" value="1"/>
</dbReference>
<evidence type="ECO:0000313" key="2">
    <source>
        <dbReference type="EMBL" id="KYQ53865.1"/>
    </source>
</evidence>
<evidence type="ECO:0000259" key="1">
    <source>
        <dbReference type="Pfam" id="PF14661"/>
    </source>
</evidence>